<reference evidence="8" key="2">
    <citation type="submission" date="2023-06" db="EMBL/GenBank/DDBJ databases">
        <authorList>
            <consortium name="Lawrence Berkeley National Laboratory"/>
            <person name="Haridas S."/>
            <person name="Hensen N."/>
            <person name="Bonometti L."/>
            <person name="Westerberg I."/>
            <person name="Brannstrom I.O."/>
            <person name="Guillou S."/>
            <person name="Cros-Aarteil S."/>
            <person name="Calhoun S."/>
            <person name="Kuo A."/>
            <person name="Mondo S."/>
            <person name="Pangilinan J."/>
            <person name="Riley R."/>
            <person name="Labutti K."/>
            <person name="Andreopoulos B."/>
            <person name="Lipzen A."/>
            <person name="Chen C."/>
            <person name="Yanf M."/>
            <person name="Daum C."/>
            <person name="Ng V."/>
            <person name="Clum A."/>
            <person name="Steindorff A."/>
            <person name="Ohm R."/>
            <person name="Martin F."/>
            <person name="Silar P."/>
            <person name="Natvig D."/>
            <person name="Lalanne C."/>
            <person name="Gautier V."/>
            <person name="Ament-Velasquez S.L."/>
            <person name="Kruys A."/>
            <person name="Hutchinson M.I."/>
            <person name="Powell A.J."/>
            <person name="Barry K."/>
            <person name="Miller A.N."/>
            <person name="Grigoriev I.V."/>
            <person name="Debuchy R."/>
            <person name="Gladieux P."/>
            <person name="Thoren M.H."/>
            <person name="Johannesson H."/>
        </authorList>
    </citation>
    <scope>NUCLEOTIDE SEQUENCE</scope>
    <source>
        <strain evidence="8">CBS 955.72</strain>
    </source>
</reference>
<dbReference type="AlphaFoldDB" id="A0AAJ0H774"/>
<feature type="region of interest" description="Disordered" evidence="6">
    <location>
        <begin position="185"/>
        <end position="243"/>
    </location>
</feature>
<dbReference type="GO" id="GO:0000978">
    <property type="term" value="F:RNA polymerase II cis-regulatory region sequence-specific DNA binding"/>
    <property type="evidence" value="ECO:0007669"/>
    <property type="project" value="TreeGrafter"/>
</dbReference>
<dbReference type="PROSITE" id="PS00658">
    <property type="entry name" value="FORK_HEAD_2"/>
    <property type="match status" value="1"/>
</dbReference>
<name>A0AAJ0H774_9PEZI</name>
<dbReference type="Proteomes" id="UP001275084">
    <property type="component" value="Unassembled WGS sequence"/>
</dbReference>
<evidence type="ECO:0000256" key="6">
    <source>
        <dbReference type="SAM" id="MobiDB-lite"/>
    </source>
</evidence>
<evidence type="ECO:0000313" key="8">
    <source>
        <dbReference type="EMBL" id="KAK3341908.1"/>
    </source>
</evidence>
<proteinExistence type="predicted"/>
<dbReference type="InterPro" id="IPR045912">
    <property type="entry name" value="FOXJ2/3-like"/>
</dbReference>
<dbReference type="GO" id="GO:0000981">
    <property type="term" value="F:DNA-binding transcription factor activity, RNA polymerase II-specific"/>
    <property type="evidence" value="ECO:0007669"/>
    <property type="project" value="TreeGrafter"/>
</dbReference>
<dbReference type="InterPro" id="IPR001766">
    <property type="entry name" value="Fork_head_dom"/>
</dbReference>
<dbReference type="InterPro" id="IPR030456">
    <property type="entry name" value="TF_fork_head_CS_2"/>
</dbReference>
<feature type="region of interest" description="Disordered" evidence="6">
    <location>
        <begin position="97"/>
        <end position="118"/>
    </location>
</feature>
<feature type="compositionally biased region" description="Polar residues" evidence="6">
    <location>
        <begin position="62"/>
        <end position="77"/>
    </location>
</feature>
<evidence type="ECO:0000256" key="1">
    <source>
        <dbReference type="ARBA" id="ARBA00023015"/>
    </source>
</evidence>
<feature type="region of interest" description="Disordered" evidence="6">
    <location>
        <begin position="306"/>
        <end position="338"/>
    </location>
</feature>
<feature type="domain" description="Fork-head" evidence="7">
    <location>
        <begin position="246"/>
        <end position="368"/>
    </location>
</feature>
<dbReference type="GO" id="GO:0005634">
    <property type="term" value="C:nucleus"/>
    <property type="evidence" value="ECO:0007669"/>
    <property type="project" value="UniProtKB-SubCell"/>
</dbReference>
<dbReference type="EMBL" id="JAUIQD010000008">
    <property type="protein sequence ID" value="KAK3341908.1"/>
    <property type="molecule type" value="Genomic_DNA"/>
</dbReference>
<comment type="caution">
    <text evidence="8">The sequence shown here is derived from an EMBL/GenBank/DDBJ whole genome shotgun (WGS) entry which is preliminary data.</text>
</comment>
<dbReference type="InterPro" id="IPR036390">
    <property type="entry name" value="WH_DNA-bd_sf"/>
</dbReference>
<evidence type="ECO:0000256" key="3">
    <source>
        <dbReference type="ARBA" id="ARBA00023163"/>
    </source>
</evidence>
<dbReference type="SUPFAM" id="SSF46785">
    <property type="entry name" value="Winged helix' DNA-binding domain"/>
    <property type="match status" value="1"/>
</dbReference>
<evidence type="ECO:0000256" key="2">
    <source>
        <dbReference type="ARBA" id="ARBA00023125"/>
    </source>
</evidence>
<sequence>MAGFLKLEPGFSVAPQQPTHTSALSTNTGYSSGYANGDAQFGASISGLQTHDDNGQAAPYMSPQSQGDSLWSASVRSQTGGDDFEHYALHSSPAATGFPSQACSNQSSPRSWSSPDQFRSAFEPATEQLQNHPAMLPTTSFPTGGTYMPEGFHHANQADQYHYAVGQDGHASMADHTYPLSPCSSNMGFKGDDDLPSTAPASETGDEFISSQYPSEVGPRSHSRQSSAVPSPASCGAQPGHIASNKHEEPYAQLIYKAFMSVPRHAMTLQDMYQWFRENTDKGKSETKGWQNSIRHNLSMNRAFTKRERTSVSTPGAEEAEGAEVLSPGASGAGDNKKSTEWFLEPWAIKEGVQSTTRYRKGNSSRRS</sequence>
<evidence type="ECO:0000313" key="9">
    <source>
        <dbReference type="Proteomes" id="UP001275084"/>
    </source>
</evidence>
<reference evidence="8" key="1">
    <citation type="journal article" date="2023" name="Mol. Phylogenet. Evol.">
        <title>Genome-scale phylogeny and comparative genomics of the fungal order Sordariales.</title>
        <authorList>
            <person name="Hensen N."/>
            <person name="Bonometti L."/>
            <person name="Westerberg I."/>
            <person name="Brannstrom I.O."/>
            <person name="Guillou S."/>
            <person name="Cros-Aarteil S."/>
            <person name="Calhoun S."/>
            <person name="Haridas S."/>
            <person name="Kuo A."/>
            <person name="Mondo S."/>
            <person name="Pangilinan J."/>
            <person name="Riley R."/>
            <person name="LaButti K."/>
            <person name="Andreopoulos B."/>
            <person name="Lipzen A."/>
            <person name="Chen C."/>
            <person name="Yan M."/>
            <person name="Daum C."/>
            <person name="Ng V."/>
            <person name="Clum A."/>
            <person name="Steindorff A."/>
            <person name="Ohm R.A."/>
            <person name="Martin F."/>
            <person name="Silar P."/>
            <person name="Natvig D.O."/>
            <person name="Lalanne C."/>
            <person name="Gautier V."/>
            <person name="Ament-Velasquez S.L."/>
            <person name="Kruys A."/>
            <person name="Hutchinson M.I."/>
            <person name="Powell A.J."/>
            <person name="Barry K."/>
            <person name="Miller A.N."/>
            <person name="Grigoriev I.V."/>
            <person name="Debuchy R."/>
            <person name="Gladieux P."/>
            <person name="Hiltunen Thoren M."/>
            <person name="Johannesson H."/>
        </authorList>
    </citation>
    <scope>NUCLEOTIDE SEQUENCE</scope>
    <source>
        <strain evidence="8">CBS 955.72</strain>
    </source>
</reference>
<dbReference type="InterPro" id="IPR036388">
    <property type="entry name" value="WH-like_DNA-bd_sf"/>
</dbReference>
<gene>
    <name evidence="8" type="ORF">B0T25DRAFT_465421</name>
</gene>
<evidence type="ECO:0000256" key="5">
    <source>
        <dbReference type="PROSITE-ProRule" id="PRU00089"/>
    </source>
</evidence>
<dbReference type="Pfam" id="PF00250">
    <property type="entry name" value="Forkhead"/>
    <property type="match status" value="1"/>
</dbReference>
<dbReference type="PANTHER" id="PTHR46078">
    <property type="entry name" value="FORKHEAD BOX PROTEIN J2 FAMILY MEMBER"/>
    <property type="match status" value="1"/>
</dbReference>
<evidence type="ECO:0000256" key="4">
    <source>
        <dbReference type="ARBA" id="ARBA00023242"/>
    </source>
</evidence>
<keyword evidence="9" id="KW-1185">Reference proteome</keyword>
<feature type="non-terminal residue" evidence="8">
    <location>
        <position position="368"/>
    </location>
</feature>
<dbReference type="Gene3D" id="1.10.10.10">
    <property type="entry name" value="Winged helix-like DNA-binding domain superfamily/Winged helix DNA-binding domain"/>
    <property type="match status" value="1"/>
</dbReference>
<feature type="region of interest" description="Disordered" evidence="6">
    <location>
        <begin position="45"/>
        <end position="77"/>
    </location>
</feature>
<feature type="region of interest" description="Disordered" evidence="6">
    <location>
        <begin position="1"/>
        <end position="26"/>
    </location>
</feature>
<comment type="subcellular location">
    <subcellularLocation>
        <location evidence="5">Nucleus</location>
    </subcellularLocation>
</comment>
<dbReference type="PANTHER" id="PTHR46078:SF2">
    <property type="entry name" value="FORK-HEAD DOMAIN-CONTAINING PROTEIN"/>
    <property type="match status" value="1"/>
</dbReference>
<keyword evidence="3" id="KW-0804">Transcription</keyword>
<protein>
    <recommendedName>
        <fullName evidence="7">Fork-head domain-containing protein</fullName>
    </recommendedName>
</protein>
<keyword evidence="4 5" id="KW-0539">Nucleus</keyword>
<feature type="compositionally biased region" description="Polar residues" evidence="6">
    <location>
        <begin position="14"/>
        <end position="26"/>
    </location>
</feature>
<dbReference type="SMART" id="SM00339">
    <property type="entry name" value="FH"/>
    <property type="match status" value="1"/>
</dbReference>
<keyword evidence="1" id="KW-0805">Transcription regulation</keyword>
<accession>A0AAJ0H774</accession>
<feature type="compositionally biased region" description="Low complexity" evidence="6">
    <location>
        <begin position="104"/>
        <end position="114"/>
    </location>
</feature>
<evidence type="ECO:0000259" key="7">
    <source>
        <dbReference type="PROSITE" id="PS50039"/>
    </source>
</evidence>
<dbReference type="PROSITE" id="PS50039">
    <property type="entry name" value="FORK_HEAD_3"/>
    <property type="match status" value="1"/>
</dbReference>
<keyword evidence="2 5" id="KW-0238">DNA-binding</keyword>
<organism evidence="8 9">
    <name type="scientific">Lasiosphaeria hispida</name>
    <dbReference type="NCBI Taxonomy" id="260671"/>
    <lineage>
        <taxon>Eukaryota</taxon>
        <taxon>Fungi</taxon>
        <taxon>Dikarya</taxon>
        <taxon>Ascomycota</taxon>
        <taxon>Pezizomycotina</taxon>
        <taxon>Sordariomycetes</taxon>
        <taxon>Sordariomycetidae</taxon>
        <taxon>Sordariales</taxon>
        <taxon>Lasiosphaeriaceae</taxon>
        <taxon>Lasiosphaeria</taxon>
    </lineage>
</organism>
<feature type="DNA-binding region" description="Fork-head" evidence="5">
    <location>
        <begin position="246"/>
        <end position="368"/>
    </location>
</feature>